<organism evidence="1 2">
    <name type="scientific">Parvibaculum lavamentivorans (strain DS-1 / DSM 13023 / NCIMB 13966)</name>
    <dbReference type="NCBI Taxonomy" id="402881"/>
    <lineage>
        <taxon>Bacteria</taxon>
        <taxon>Pseudomonadati</taxon>
        <taxon>Pseudomonadota</taxon>
        <taxon>Alphaproteobacteria</taxon>
        <taxon>Hyphomicrobiales</taxon>
        <taxon>Parvibaculaceae</taxon>
        <taxon>Parvibaculum</taxon>
    </lineage>
</organism>
<dbReference type="STRING" id="402881.Plav_0387"/>
<dbReference type="HOGENOM" id="CLU_062173_0_0_5"/>
<name>A7HQ27_PARL1</name>
<dbReference type="eggNOG" id="ENOG502ZBKE">
    <property type="taxonomic scope" value="Bacteria"/>
</dbReference>
<dbReference type="EMBL" id="CP000774">
    <property type="protein sequence ID" value="ABS62010.1"/>
    <property type="molecule type" value="Genomic_DNA"/>
</dbReference>
<keyword evidence="2" id="KW-1185">Reference proteome</keyword>
<evidence type="ECO:0008006" key="3">
    <source>
        <dbReference type="Google" id="ProtNLM"/>
    </source>
</evidence>
<sequence length="370" mass="41490">MFTYYPSVRFKQGERYALYRMPQDMKRHVEPRLIAPPIKEYDPELGRIPTLDEVIYLTGERIGKHWPIGRAFLDLSFIADEVGEVGIKRILELAQIRNQEIVPVATLRDLQNPSLRDVRGKGKIKLAVLVGYEEVEVESVRNALKEAGLDASDCVIFLDFKGAPLKPEIAAGAVASIFDTANEIGRWQRIVFQASNFPSKNPAGHGESVLIPRDEWSAFHAAMLECGVAPERVGYGDFAADSSEIKFPKKKKKGGGGRAIRHLRYATATHWFVVRAQSEGCDADLMRDVCQRISNSVHYEGRSFSYADNRIFLVGQAKVGPGTASMWREWNTLHHITRVVRDLGAMAGVQFADRPVIEEPEQQLLFPLNA</sequence>
<evidence type="ECO:0000313" key="2">
    <source>
        <dbReference type="Proteomes" id="UP000006377"/>
    </source>
</evidence>
<dbReference type="AlphaFoldDB" id="A7HQ27"/>
<gene>
    <name evidence="1" type="ordered locus">Plav_0387</name>
</gene>
<evidence type="ECO:0000313" key="1">
    <source>
        <dbReference type="EMBL" id="ABS62010.1"/>
    </source>
</evidence>
<dbReference type="Pfam" id="PF14350">
    <property type="entry name" value="Beta_protein"/>
    <property type="match status" value="1"/>
</dbReference>
<reference evidence="1 2" key="1">
    <citation type="journal article" date="2011" name="Stand. Genomic Sci.">
        <title>Complete genome sequence of Parvibaculum lavamentivorans type strain (DS-1(T)).</title>
        <authorList>
            <person name="Schleheck D."/>
            <person name="Weiss M."/>
            <person name="Pitluck S."/>
            <person name="Bruce D."/>
            <person name="Land M.L."/>
            <person name="Han S."/>
            <person name="Saunders E."/>
            <person name="Tapia R."/>
            <person name="Detter C."/>
            <person name="Brettin T."/>
            <person name="Han J."/>
            <person name="Woyke T."/>
            <person name="Goodwin L."/>
            <person name="Pennacchio L."/>
            <person name="Nolan M."/>
            <person name="Cook A.M."/>
            <person name="Kjelleberg S."/>
            <person name="Thomas T."/>
        </authorList>
    </citation>
    <scope>NUCLEOTIDE SEQUENCE [LARGE SCALE GENOMIC DNA]</scope>
    <source>
        <strain evidence="2">DS-1 / DSM 13023 / NCIMB 13966</strain>
    </source>
</reference>
<accession>A7HQ27</accession>
<dbReference type="KEGG" id="pla:Plav_0387"/>
<proteinExistence type="predicted"/>
<dbReference type="Proteomes" id="UP000006377">
    <property type="component" value="Chromosome"/>
</dbReference>
<dbReference type="OrthoDB" id="1492299at2"/>
<dbReference type="RefSeq" id="WP_011995301.1">
    <property type="nucleotide sequence ID" value="NC_009719.1"/>
</dbReference>
<protein>
    <recommendedName>
        <fullName evidence="3">Beta protein</fullName>
    </recommendedName>
</protein>
<dbReference type="InterPro" id="IPR025683">
    <property type="entry name" value="Protein_beta"/>
</dbReference>